<dbReference type="Proteomes" id="UP000199656">
    <property type="component" value="Unassembled WGS sequence"/>
</dbReference>
<evidence type="ECO:0000256" key="6">
    <source>
        <dbReference type="SAM" id="Phobius"/>
    </source>
</evidence>
<keyword evidence="10" id="KW-1185">Reference proteome</keyword>
<dbReference type="Pfam" id="PF12704">
    <property type="entry name" value="MacB_PCD"/>
    <property type="match status" value="2"/>
</dbReference>
<evidence type="ECO:0000313" key="10">
    <source>
        <dbReference type="Proteomes" id="UP000199656"/>
    </source>
</evidence>
<dbReference type="EMBL" id="FNRL01000002">
    <property type="protein sequence ID" value="SEA01806.1"/>
    <property type="molecule type" value="Genomic_DNA"/>
</dbReference>
<feature type="domain" description="MacB-like periplasmic core" evidence="8">
    <location>
        <begin position="440"/>
        <end position="641"/>
    </location>
</feature>
<dbReference type="STRING" id="408074.SAMN05660909_00436"/>
<evidence type="ECO:0000256" key="1">
    <source>
        <dbReference type="ARBA" id="ARBA00004651"/>
    </source>
</evidence>
<evidence type="ECO:0000256" key="3">
    <source>
        <dbReference type="ARBA" id="ARBA00022692"/>
    </source>
</evidence>
<dbReference type="InterPro" id="IPR050250">
    <property type="entry name" value="Macrolide_Exporter_MacB"/>
</dbReference>
<dbReference type="PANTHER" id="PTHR30572">
    <property type="entry name" value="MEMBRANE COMPONENT OF TRANSPORTER-RELATED"/>
    <property type="match status" value="1"/>
</dbReference>
<dbReference type="PANTHER" id="PTHR30572:SF18">
    <property type="entry name" value="ABC-TYPE MACROLIDE FAMILY EXPORT SYSTEM PERMEASE COMPONENT 2"/>
    <property type="match status" value="1"/>
</dbReference>
<feature type="transmembrane region" description="Helical" evidence="6">
    <location>
        <begin position="381"/>
        <end position="405"/>
    </location>
</feature>
<dbReference type="PROSITE" id="PS51257">
    <property type="entry name" value="PROKAR_LIPOPROTEIN"/>
    <property type="match status" value="1"/>
</dbReference>
<feature type="transmembrane region" description="Helical" evidence="6">
    <location>
        <begin position="426"/>
        <end position="450"/>
    </location>
</feature>
<evidence type="ECO:0000256" key="5">
    <source>
        <dbReference type="ARBA" id="ARBA00023136"/>
    </source>
</evidence>
<reference evidence="10" key="1">
    <citation type="submission" date="2016-10" db="EMBL/GenBank/DDBJ databases">
        <authorList>
            <person name="Varghese N."/>
            <person name="Submissions S."/>
        </authorList>
    </citation>
    <scope>NUCLEOTIDE SEQUENCE [LARGE SCALE GENOMIC DNA]</scope>
    <source>
        <strain evidence="10">DSM 23920</strain>
    </source>
</reference>
<feature type="domain" description="ABC3 transporter permease C-terminal" evidence="7">
    <location>
        <begin position="293"/>
        <end position="407"/>
    </location>
</feature>
<feature type="transmembrane region" description="Helical" evidence="6">
    <location>
        <begin position="288"/>
        <end position="309"/>
    </location>
</feature>
<sequence>MMFRNYLKIAIRHLQRNKFITAINVTGLAVGMACCIFIVLYVRDELSFDKFHHNTGNIYRVTRFISRNGVTEYDAPTQIALAPAIRNEVKGLKEVTRVFIPGVLQIQVNDKKIKETKVKFVDPGYLKTFSFGVLSGKSADLLKAPYTAVLTQSAARKYFGNESPIGKSMLVSNSYNCLVTGVMQDMPQNTDIGTDVAISFSTFLSESLKAGIDYEQQWFNFLDNQTFIQVDENADLANVQRDLTAMAEHYTAGISRRLGVKFGLNLQPLSHIHQRPQGDFGKDNMPMLWIYLAIGAFIILIACFNFINLTTARAHERAREVGLRKVLGAEKKSLVLQFLTESSLISIISLIISLLLVIALLPAFNTIAAKNIKLGLSIDSVLLTGLVLLAAVVGLLAGSYPAFYLSSLLPIKVLKGKFATSHSGIFVRKALVVFQFAVAVAMIISSFVVYSQLKYWSNKNLGFDKEHLVNIRMDGVSPAVADHYKAKLLERADVKSASLNSMLLGNSIDSNNPIVEEGKDDKEGFVAGIIHGDFDLVKTLKLKIIAGRNFDPAMRTDSNNAFIVNEAAVRSFGFKDPIGQRIEWRPGSKGVHGTIIGVVADFNYQDLKKAVTPVLYMIKPEYASNLTLRLAPGNHTAQLAELEELWNSLSPDLLFQYSFVDQDLQNLYKGESTLGRLFGIFSGLTILIACIGLLGLSILIAQQRTKEIGIRKVLGASAAHLSVLLTKDFLKLVLIGSVFALPVAYFGMNSWLQRFVFRVSVEWWIMVLAILMVVIIAIVTISLQAVKAALVNPVVSLKTE</sequence>
<feature type="transmembrane region" description="Helical" evidence="6">
    <location>
        <begin position="729"/>
        <end position="748"/>
    </location>
</feature>
<evidence type="ECO:0000259" key="7">
    <source>
        <dbReference type="Pfam" id="PF02687"/>
    </source>
</evidence>
<comment type="subcellular location">
    <subcellularLocation>
        <location evidence="1">Cell membrane</location>
        <topology evidence="1">Multi-pass membrane protein</topology>
    </subcellularLocation>
</comment>
<protein>
    <submittedName>
        <fullName evidence="9">Putative ABC transport system permease protein</fullName>
    </submittedName>
</protein>
<dbReference type="RefSeq" id="WP_089758216.1">
    <property type="nucleotide sequence ID" value="NZ_BKAT01000010.1"/>
</dbReference>
<keyword evidence="5 6" id="KW-0472">Membrane</keyword>
<keyword evidence="2" id="KW-1003">Cell membrane</keyword>
<evidence type="ECO:0000256" key="2">
    <source>
        <dbReference type="ARBA" id="ARBA00022475"/>
    </source>
</evidence>
<accession>A0A1H3XR10</accession>
<evidence type="ECO:0000259" key="8">
    <source>
        <dbReference type="Pfam" id="PF12704"/>
    </source>
</evidence>
<evidence type="ECO:0000256" key="4">
    <source>
        <dbReference type="ARBA" id="ARBA00022989"/>
    </source>
</evidence>
<keyword evidence="4 6" id="KW-1133">Transmembrane helix</keyword>
<feature type="transmembrane region" description="Helical" evidence="6">
    <location>
        <begin position="763"/>
        <end position="783"/>
    </location>
</feature>
<dbReference type="AlphaFoldDB" id="A0A1H3XR10"/>
<feature type="domain" description="ABC3 transporter permease C-terminal" evidence="7">
    <location>
        <begin position="680"/>
        <end position="789"/>
    </location>
</feature>
<proteinExistence type="predicted"/>
<feature type="transmembrane region" description="Helical" evidence="6">
    <location>
        <begin position="677"/>
        <end position="701"/>
    </location>
</feature>
<feature type="transmembrane region" description="Helical" evidence="6">
    <location>
        <begin position="334"/>
        <end position="361"/>
    </location>
</feature>
<evidence type="ECO:0000313" key="9">
    <source>
        <dbReference type="EMBL" id="SEA01806.1"/>
    </source>
</evidence>
<dbReference type="OrthoDB" id="8740261at2"/>
<dbReference type="GO" id="GO:0022857">
    <property type="term" value="F:transmembrane transporter activity"/>
    <property type="evidence" value="ECO:0007669"/>
    <property type="project" value="TreeGrafter"/>
</dbReference>
<dbReference type="InterPro" id="IPR025857">
    <property type="entry name" value="MacB_PCD"/>
</dbReference>
<dbReference type="Pfam" id="PF02687">
    <property type="entry name" value="FtsX"/>
    <property type="match status" value="2"/>
</dbReference>
<dbReference type="GO" id="GO:0005886">
    <property type="term" value="C:plasma membrane"/>
    <property type="evidence" value="ECO:0007669"/>
    <property type="project" value="UniProtKB-SubCell"/>
</dbReference>
<keyword evidence="3 6" id="KW-0812">Transmembrane</keyword>
<name>A0A1H3XR10_9BACT</name>
<organism evidence="9 10">
    <name type="scientific">Chitinophaga terrae</name>
    <name type="common">ex Kim and Jung 2007</name>
    <dbReference type="NCBI Taxonomy" id="408074"/>
    <lineage>
        <taxon>Bacteria</taxon>
        <taxon>Pseudomonadati</taxon>
        <taxon>Bacteroidota</taxon>
        <taxon>Chitinophagia</taxon>
        <taxon>Chitinophagales</taxon>
        <taxon>Chitinophagaceae</taxon>
        <taxon>Chitinophaga</taxon>
    </lineage>
</organism>
<gene>
    <name evidence="9" type="ORF">SAMN05660909_00436</name>
</gene>
<feature type="transmembrane region" description="Helical" evidence="6">
    <location>
        <begin position="21"/>
        <end position="42"/>
    </location>
</feature>
<dbReference type="InterPro" id="IPR003838">
    <property type="entry name" value="ABC3_permease_C"/>
</dbReference>
<feature type="domain" description="MacB-like periplasmic core" evidence="8">
    <location>
        <begin position="21"/>
        <end position="245"/>
    </location>
</feature>